<evidence type="ECO:0000313" key="1">
    <source>
        <dbReference type="EMBL" id="MPN10878.1"/>
    </source>
</evidence>
<name>A0A645F935_9ZZZZ</name>
<dbReference type="AlphaFoldDB" id="A0A645F935"/>
<protein>
    <submittedName>
        <fullName evidence="1">Uncharacterized protein</fullName>
    </submittedName>
</protein>
<gene>
    <name evidence="1" type="ORF">SDC9_158175</name>
</gene>
<proteinExistence type="predicted"/>
<reference evidence="1" key="1">
    <citation type="submission" date="2019-08" db="EMBL/GenBank/DDBJ databases">
        <authorList>
            <person name="Kucharzyk K."/>
            <person name="Murdoch R.W."/>
            <person name="Higgins S."/>
            <person name="Loffler F."/>
        </authorList>
    </citation>
    <scope>NUCLEOTIDE SEQUENCE</scope>
</reference>
<comment type="caution">
    <text evidence="1">The sequence shown here is derived from an EMBL/GenBank/DDBJ whole genome shotgun (WGS) entry which is preliminary data.</text>
</comment>
<dbReference type="EMBL" id="VSSQ01057067">
    <property type="protein sequence ID" value="MPN10878.1"/>
    <property type="molecule type" value="Genomic_DNA"/>
</dbReference>
<accession>A0A645F935</accession>
<sequence>MGHFLDIKIADIVPVGIVDIFQIIQIPQSHNADLILLFGQKIFHSSVKGLPVEELGQRIKVPLIGKTLIIQNLLGHIDYDAKFFFFFCHRIDPIPPRRTVAVWTGIPVGILEILLTLLL</sequence>
<organism evidence="1">
    <name type="scientific">bioreactor metagenome</name>
    <dbReference type="NCBI Taxonomy" id="1076179"/>
    <lineage>
        <taxon>unclassified sequences</taxon>
        <taxon>metagenomes</taxon>
        <taxon>ecological metagenomes</taxon>
    </lineage>
</organism>